<dbReference type="RefSeq" id="XP_038074845.1">
    <property type="nucleotide sequence ID" value="XM_038218917.1"/>
</dbReference>
<feature type="compositionally biased region" description="Basic and acidic residues" evidence="1">
    <location>
        <begin position="66"/>
        <end position="80"/>
    </location>
</feature>
<evidence type="ECO:0000313" key="3">
    <source>
        <dbReference type="Proteomes" id="UP000887568"/>
    </source>
</evidence>
<keyword evidence="3" id="KW-1185">Reference proteome</keyword>
<accession>A0A914BG47</accession>
<proteinExistence type="predicted"/>
<sequence>MANERKRRRKSPTWHLHLTWDEFQRRVGVDIYTICSAFMEEGLLVEREEGDEGHFFGSWRVPSDFMERSRRDMDKTKETREPEEDEPADPQNIEEEEAAAPADQEPRARPSRIWRKKRGGIALLLDENEPADILERRTRVRFLPQKTETSPTSIKKTGLS</sequence>
<reference evidence="2" key="1">
    <citation type="submission" date="2022-11" db="UniProtKB">
        <authorList>
            <consortium name="EnsemblMetazoa"/>
        </authorList>
    </citation>
    <scope>IDENTIFICATION</scope>
</reference>
<feature type="region of interest" description="Disordered" evidence="1">
    <location>
        <begin position="66"/>
        <end position="113"/>
    </location>
</feature>
<name>A0A914BG47_PATMI</name>
<organism evidence="2 3">
    <name type="scientific">Patiria miniata</name>
    <name type="common">Bat star</name>
    <name type="synonym">Asterina miniata</name>
    <dbReference type="NCBI Taxonomy" id="46514"/>
    <lineage>
        <taxon>Eukaryota</taxon>
        <taxon>Metazoa</taxon>
        <taxon>Echinodermata</taxon>
        <taxon>Eleutherozoa</taxon>
        <taxon>Asterozoa</taxon>
        <taxon>Asteroidea</taxon>
        <taxon>Valvatacea</taxon>
        <taxon>Valvatida</taxon>
        <taxon>Asterinidae</taxon>
        <taxon>Patiria</taxon>
    </lineage>
</organism>
<dbReference type="GeneID" id="119742744"/>
<dbReference type="Proteomes" id="UP000887568">
    <property type="component" value="Unplaced"/>
</dbReference>
<evidence type="ECO:0000313" key="2">
    <source>
        <dbReference type="EnsemblMetazoa" id="XP_038074845.1"/>
    </source>
</evidence>
<dbReference type="AlphaFoldDB" id="A0A914BG47"/>
<protein>
    <submittedName>
        <fullName evidence="2">Uncharacterized protein</fullName>
    </submittedName>
</protein>
<feature type="compositionally biased region" description="Acidic residues" evidence="1">
    <location>
        <begin position="81"/>
        <end position="98"/>
    </location>
</feature>
<evidence type="ECO:0000256" key="1">
    <source>
        <dbReference type="SAM" id="MobiDB-lite"/>
    </source>
</evidence>
<dbReference type="EnsemblMetazoa" id="XM_038218917.1">
    <property type="protein sequence ID" value="XP_038074845.1"/>
    <property type="gene ID" value="LOC119742744"/>
</dbReference>